<dbReference type="GO" id="GO:0046872">
    <property type="term" value="F:metal ion binding"/>
    <property type="evidence" value="ECO:0007669"/>
    <property type="project" value="InterPro"/>
</dbReference>
<dbReference type="PANTHER" id="PTHR11496">
    <property type="entry name" value="ALCOHOL DEHYDROGENASE"/>
    <property type="match status" value="1"/>
</dbReference>
<protein>
    <submittedName>
        <fullName evidence="4">Alcohol dehydrogenase</fullName>
    </submittedName>
</protein>
<dbReference type="InterPro" id="IPR018211">
    <property type="entry name" value="ADH_Fe_CS"/>
</dbReference>
<dbReference type="InterPro" id="IPR056798">
    <property type="entry name" value="ADH_Fe_C"/>
</dbReference>
<dbReference type="Proteomes" id="UP000257323">
    <property type="component" value="Unassembled WGS sequence"/>
</dbReference>
<dbReference type="EMBL" id="QUAH01000011">
    <property type="protein sequence ID" value="RFT15274.1"/>
    <property type="molecule type" value="Genomic_DNA"/>
</dbReference>
<dbReference type="FunFam" id="3.40.50.1970:FF:000003">
    <property type="entry name" value="Alcohol dehydrogenase, iron-containing"/>
    <property type="match status" value="1"/>
</dbReference>
<accession>A0A3E2BKQ9</accession>
<dbReference type="InterPro" id="IPR039697">
    <property type="entry name" value="Alcohol_dehydrogenase_Fe"/>
</dbReference>
<dbReference type="GO" id="GO:0004022">
    <property type="term" value="F:alcohol dehydrogenase (NAD+) activity"/>
    <property type="evidence" value="ECO:0007669"/>
    <property type="project" value="TreeGrafter"/>
</dbReference>
<dbReference type="Gene3D" id="1.20.1090.10">
    <property type="entry name" value="Dehydroquinate synthase-like - alpha domain"/>
    <property type="match status" value="1"/>
</dbReference>
<evidence type="ECO:0000256" key="1">
    <source>
        <dbReference type="ARBA" id="ARBA00023002"/>
    </source>
</evidence>
<sequence>MVFNYLQPTDILFGAGRLKEVGEVSGKFGRSCLLVTVPSFPEIEPALKAIKSVLKKSQIKVEHFDGVIPNPTVEVVSSGARLARECGAEFVIGFGGGSSIDTAKAIAVEASHEGTCWDYLFFRKTQPTDRTLPIVAIPTTSGTGSHVTQVAVVTNSMERNKSALFNPRLFPRVAVVDPELMLTLPPYMTALTGFDAFCHAFESYITPKCSPYIEILALECLRLIVHYLPRAVRRTSNLEFREKMAWADTLAGLSIANSAVTLPHGIAMAMSGMYPQIAHGQALAAVYPAIMRYTYKYAVRKFACIARIMNPSLESSPDTKAARLLGDELERFIENLGIKKSLRELGVIESELPELARASLVLPDYKNHPYVVSLREVEKLLCQCY</sequence>
<proteinExistence type="predicted"/>
<comment type="caution">
    <text evidence="4">The sequence shown here is derived from an EMBL/GenBank/DDBJ whole genome shotgun (WGS) entry which is preliminary data.</text>
</comment>
<organism evidence="4 5">
    <name type="scientific">Candidatus Saccharicenans subterraneus</name>
    <dbReference type="NCBI Taxonomy" id="2508984"/>
    <lineage>
        <taxon>Bacteria</taxon>
        <taxon>Candidatus Aminicenantota</taxon>
        <taxon>Candidatus Aminicenantia</taxon>
        <taxon>Candidatus Aminicenantales</taxon>
        <taxon>Candidatus Saccharicenantaceae</taxon>
        <taxon>Candidatus Saccharicenans</taxon>
    </lineage>
</organism>
<dbReference type="Gene3D" id="3.40.50.1970">
    <property type="match status" value="1"/>
</dbReference>
<evidence type="ECO:0000313" key="4">
    <source>
        <dbReference type="EMBL" id="RFT15274.1"/>
    </source>
</evidence>
<dbReference type="AlphaFoldDB" id="A0A3E2BKQ9"/>
<feature type="domain" description="Alcohol dehydrogenase iron-type/glycerol dehydrogenase GldA" evidence="2">
    <location>
        <begin position="8"/>
        <end position="178"/>
    </location>
</feature>
<evidence type="ECO:0000259" key="2">
    <source>
        <dbReference type="Pfam" id="PF00465"/>
    </source>
</evidence>
<dbReference type="Pfam" id="PF00465">
    <property type="entry name" value="Fe-ADH"/>
    <property type="match status" value="1"/>
</dbReference>
<evidence type="ECO:0000313" key="5">
    <source>
        <dbReference type="Proteomes" id="UP000257323"/>
    </source>
</evidence>
<gene>
    <name evidence="4" type="ORF">OP8BY_0569</name>
</gene>
<dbReference type="Pfam" id="PF25137">
    <property type="entry name" value="ADH_Fe_C"/>
    <property type="match status" value="1"/>
</dbReference>
<dbReference type="PANTHER" id="PTHR11496:SF104">
    <property type="entry name" value="3-DEOXY-ALPHA-D-MANNO-OCTULOSONATE 8-OXIDASE"/>
    <property type="match status" value="1"/>
</dbReference>
<evidence type="ECO:0000259" key="3">
    <source>
        <dbReference type="Pfam" id="PF25137"/>
    </source>
</evidence>
<keyword evidence="1" id="KW-0560">Oxidoreductase</keyword>
<dbReference type="InterPro" id="IPR001670">
    <property type="entry name" value="ADH_Fe/GldA"/>
</dbReference>
<feature type="domain" description="Fe-containing alcohol dehydrogenase-like C-terminal" evidence="3">
    <location>
        <begin position="189"/>
        <end position="381"/>
    </location>
</feature>
<dbReference type="PROSITE" id="PS00913">
    <property type="entry name" value="ADH_IRON_1"/>
    <property type="match status" value="1"/>
</dbReference>
<name>A0A3E2BKQ9_9BACT</name>
<dbReference type="CDD" id="cd08185">
    <property type="entry name" value="Fe-ADH-like"/>
    <property type="match status" value="1"/>
</dbReference>
<reference evidence="4 5" key="1">
    <citation type="submission" date="2018-08" db="EMBL/GenBank/DDBJ databases">
        <title>Genome analysis of the thermophilic bacterium of the candidate phylum Aminicenantes from deep subsurface aquifer revealed its physiology and ecological role.</title>
        <authorList>
            <person name="Kadnikov V.V."/>
            <person name="Mardanov A.V."/>
            <person name="Beletsky A.V."/>
            <person name="Karnachuk O.V."/>
            <person name="Ravin N.V."/>
        </authorList>
    </citation>
    <scope>NUCLEOTIDE SEQUENCE [LARGE SCALE GENOMIC DNA]</scope>
    <source>
        <strain evidence="4">BY38</strain>
    </source>
</reference>
<dbReference type="SUPFAM" id="SSF56796">
    <property type="entry name" value="Dehydroquinate synthase-like"/>
    <property type="match status" value="1"/>
</dbReference>